<reference evidence="8 9" key="1">
    <citation type="submission" date="2023-04" db="EMBL/GenBank/DDBJ databases">
        <title>A long-awaited taxogenomic arrangement of the family Halomonadaceae.</title>
        <authorList>
            <person name="De La Haba R."/>
            <person name="Chuvochina M."/>
            <person name="Wittouck S."/>
            <person name="Arahal D.R."/>
            <person name="Sanchez-Porro C."/>
            <person name="Hugenholtz P."/>
            <person name="Ventosa A."/>
        </authorList>
    </citation>
    <scope>NUCLEOTIDE SEQUENCE [LARGE SCALE GENOMIC DNA]</scope>
    <source>
        <strain evidence="8 9">DSM 22428</strain>
    </source>
</reference>
<dbReference type="RefSeq" id="WP_251594238.1">
    <property type="nucleotide sequence ID" value="NZ_JAMLJI010000003.1"/>
</dbReference>
<dbReference type="Pfam" id="PF22276">
    <property type="entry name" value="SlmA-like_C"/>
    <property type="match status" value="1"/>
</dbReference>
<comment type="function">
    <text evidence="5">Required for nucleoid occlusion (NO) phenomenon, which prevents Z-ring formation and cell division over the nucleoid. Acts as a DNA-associated cell division inhibitor that binds simultaneously chromosomal DNA and FtsZ, and disrupts the assembly of FtsZ polymers. SlmA-DNA-binding sequences (SBS) are dispersed on non-Ter regions of the chromosome, preventing FtsZ polymerization at these regions.</text>
</comment>
<evidence type="ECO:0000256" key="1">
    <source>
        <dbReference type="ARBA" id="ARBA00022490"/>
    </source>
</evidence>
<dbReference type="InterPro" id="IPR050624">
    <property type="entry name" value="HTH-type_Tx_Regulator"/>
</dbReference>
<feature type="domain" description="HTH tetR-type" evidence="7">
    <location>
        <begin position="8"/>
        <end position="68"/>
    </location>
</feature>
<keyword evidence="4 5" id="KW-0131">Cell cycle</keyword>
<gene>
    <name evidence="5 8" type="primary">slmA</name>
    <name evidence="8" type="ORF">QC825_10700</name>
</gene>
<evidence type="ECO:0000256" key="3">
    <source>
        <dbReference type="ARBA" id="ARBA00023125"/>
    </source>
</evidence>
<sequence>MATTKKGAERREQILQALAKMLESDDGKRITTASLASEVGVSEAALYRHFPSKSKMFEALIDYIETIVFERLTVIARDDLPIDQRCHHTLKLVIGFAEKNPGLCRLMTGEALVGETARLKPRMQQFFDRIETQLKQSLREAQASEQARLPMTVGACAHLLMTHLEGRITRYSRSRFRHSPAEHWDEQWAILSSAVFAPERAHLAL</sequence>
<dbReference type="EMBL" id="JARWAO010000005">
    <property type="protein sequence ID" value="MDR5896543.1"/>
    <property type="molecule type" value="Genomic_DNA"/>
</dbReference>
<keyword evidence="3 5" id="KW-0238">DNA-binding</keyword>
<dbReference type="SUPFAM" id="SSF46689">
    <property type="entry name" value="Homeodomain-like"/>
    <property type="match status" value="1"/>
</dbReference>
<proteinExistence type="inferred from homology"/>
<evidence type="ECO:0000256" key="6">
    <source>
        <dbReference type="PROSITE-ProRule" id="PRU00335"/>
    </source>
</evidence>
<comment type="similarity">
    <text evidence="5">Belongs to the nucleoid occlusion factor SlmA family.</text>
</comment>
<dbReference type="InterPro" id="IPR036271">
    <property type="entry name" value="Tet_transcr_reg_TetR-rel_C_sf"/>
</dbReference>
<dbReference type="SUPFAM" id="SSF48498">
    <property type="entry name" value="Tetracyclin repressor-like, C-terminal domain"/>
    <property type="match status" value="1"/>
</dbReference>
<protein>
    <recommendedName>
        <fullName evidence="5">Nucleoid occlusion factor SlmA</fullName>
    </recommendedName>
</protein>
<name>A0ABU1GWW7_9GAMM</name>
<dbReference type="HAMAP" id="MF_01839">
    <property type="entry name" value="NO_factor_SlmA"/>
    <property type="match status" value="1"/>
</dbReference>
<keyword evidence="1 5" id="KW-0963">Cytoplasm</keyword>
<dbReference type="NCBIfam" id="NF007015">
    <property type="entry name" value="PRK09480.1"/>
    <property type="match status" value="1"/>
</dbReference>
<accession>A0ABU1GWW7</accession>
<dbReference type="Proteomes" id="UP001269375">
    <property type="component" value="Unassembled WGS sequence"/>
</dbReference>
<dbReference type="PANTHER" id="PTHR43479">
    <property type="entry name" value="ACREF/ENVCD OPERON REPRESSOR-RELATED"/>
    <property type="match status" value="1"/>
</dbReference>
<evidence type="ECO:0000256" key="2">
    <source>
        <dbReference type="ARBA" id="ARBA00022618"/>
    </source>
</evidence>
<dbReference type="InterPro" id="IPR001647">
    <property type="entry name" value="HTH_TetR"/>
</dbReference>
<keyword evidence="9" id="KW-1185">Reference proteome</keyword>
<keyword evidence="2 5" id="KW-0132">Cell division</keyword>
<evidence type="ECO:0000313" key="8">
    <source>
        <dbReference type="EMBL" id="MDR5896543.1"/>
    </source>
</evidence>
<dbReference type="Pfam" id="PF00440">
    <property type="entry name" value="TetR_N"/>
    <property type="match status" value="1"/>
</dbReference>
<dbReference type="PROSITE" id="PS50977">
    <property type="entry name" value="HTH_TETR_2"/>
    <property type="match status" value="1"/>
</dbReference>
<dbReference type="InterPro" id="IPR023769">
    <property type="entry name" value="NO_SlmA"/>
</dbReference>
<dbReference type="InterPro" id="IPR009057">
    <property type="entry name" value="Homeodomain-like_sf"/>
</dbReference>
<comment type="caution">
    <text evidence="8">The sequence shown here is derived from an EMBL/GenBank/DDBJ whole genome shotgun (WGS) entry which is preliminary data.</text>
</comment>
<evidence type="ECO:0000259" key="7">
    <source>
        <dbReference type="PROSITE" id="PS50977"/>
    </source>
</evidence>
<dbReference type="Gene3D" id="1.10.357.10">
    <property type="entry name" value="Tetracycline Repressor, domain 2"/>
    <property type="match status" value="1"/>
</dbReference>
<organism evidence="8 9">
    <name type="scientific">Larsenimonas suaedae</name>
    <dbReference type="NCBI Taxonomy" id="1851019"/>
    <lineage>
        <taxon>Bacteria</taxon>
        <taxon>Pseudomonadati</taxon>
        <taxon>Pseudomonadota</taxon>
        <taxon>Gammaproteobacteria</taxon>
        <taxon>Oceanospirillales</taxon>
        <taxon>Halomonadaceae</taxon>
        <taxon>Larsenimonas</taxon>
    </lineage>
</organism>
<evidence type="ECO:0000256" key="4">
    <source>
        <dbReference type="ARBA" id="ARBA00023306"/>
    </source>
</evidence>
<evidence type="ECO:0000256" key="5">
    <source>
        <dbReference type="HAMAP-Rule" id="MF_01839"/>
    </source>
</evidence>
<comment type="subcellular location">
    <subcellularLocation>
        <location evidence="5">Cytoplasm</location>
        <location evidence="5">Nucleoid</location>
    </subcellularLocation>
</comment>
<feature type="DNA-binding region" description="H-T-H motif" evidence="6">
    <location>
        <begin position="31"/>
        <end position="50"/>
    </location>
</feature>
<evidence type="ECO:0000313" key="9">
    <source>
        <dbReference type="Proteomes" id="UP001269375"/>
    </source>
</evidence>
<dbReference type="InterPro" id="IPR054580">
    <property type="entry name" value="SlmA-like_C"/>
</dbReference>
<dbReference type="PANTHER" id="PTHR43479:SF11">
    <property type="entry name" value="ACREF_ENVCD OPERON REPRESSOR-RELATED"/>
    <property type="match status" value="1"/>
</dbReference>
<comment type="subunit">
    <text evidence="5">Homodimer. Interacts with FtsZ.</text>
</comment>